<feature type="transmembrane region" description="Helical" evidence="10">
    <location>
        <begin position="574"/>
        <end position="598"/>
    </location>
</feature>
<evidence type="ECO:0000256" key="11">
    <source>
        <dbReference type="SAM" id="SignalP"/>
    </source>
</evidence>
<feature type="compositionally biased region" description="Polar residues" evidence="9">
    <location>
        <begin position="851"/>
        <end position="884"/>
    </location>
</feature>
<comment type="similarity">
    <text evidence="1">Belongs to the peptidase M8 family.</text>
</comment>
<feature type="chain" id="PRO_5044186551" description="Leishmanolysin-like peptidase" evidence="11">
    <location>
        <begin position="27"/>
        <end position="893"/>
    </location>
</feature>
<dbReference type="AlphaFoldDB" id="A0AB34J107"/>
<feature type="active site" evidence="7">
    <location>
        <position position="293"/>
    </location>
</feature>
<dbReference type="Pfam" id="PF01457">
    <property type="entry name" value="Peptidase_M8"/>
    <property type="match status" value="1"/>
</dbReference>
<evidence type="ECO:0000313" key="12">
    <source>
        <dbReference type="EMBL" id="KAL1510383.1"/>
    </source>
</evidence>
<keyword evidence="10" id="KW-1133">Transmembrane helix</keyword>
<dbReference type="Gene3D" id="3.10.170.20">
    <property type="match status" value="1"/>
</dbReference>
<feature type="binding site" evidence="8">
    <location>
        <position position="376"/>
    </location>
    <ligand>
        <name>Zn(2+)</name>
        <dbReference type="ChEBI" id="CHEBI:29105"/>
        <note>catalytic</note>
    </ligand>
</feature>
<organism evidence="12 13">
    <name type="scientific">Prymnesium parvum</name>
    <name type="common">Toxic golden alga</name>
    <dbReference type="NCBI Taxonomy" id="97485"/>
    <lineage>
        <taxon>Eukaryota</taxon>
        <taxon>Haptista</taxon>
        <taxon>Haptophyta</taxon>
        <taxon>Prymnesiophyceae</taxon>
        <taxon>Prymnesiales</taxon>
        <taxon>Prymnesiaceae</taxon>
        <taxon>Prymnesium</taxon>
    </lineage>
</organism>
<feature type="transmembrane region" description="Helical" evidence="10">
    <location>
        <begin position="610"/>
        <end position="631"/>
    </location>
</feature>
<evidence type="ECO:0000313" key="13">
    <source>
        <dbReference type="Proteomes" id="UP001515480"/>
    </source>
</evidence>
<keyword evidence="11" id="KW-0732">Signal</keyword>
<dbReference type="GO" id="GO:0006508">
    <property type="term" value="P:proteolysis"/>
    <property type="evidence" value="ECO:0007669"/>
    <property type="project" value="UniProtKB-KW"/>
</dbReference>
<dbReference type="EMBL" id="JBGBPQ010000015">
    <property type="protein sequence ID" value="KAL1510383.1"/>
    <property type="molecule type" value="Genomic_DNA"/>
</dbReference>
<dbReference type="Proteomes" id="UP001515480">
    <property type="component" value="Unassembled WGS sequence"/>
</dbReference>
<evidence type="ECO:0000256" key="3">
    <source>
        <dbReference type="ARBA" id="ARBA00022723"/>
    </source>
</evidence>
<feature type="binding site" evidence="8">
    <location>
        <position position="292"/>
    </location>
    <ligand>
        <name>Zn(2+)</name>
        <dbReference type="ChEBI" id="CHEBI:29105"/>
        <note>catalytic</note>
    </ligand>
</feature>
<dbReference type="Gene3D" id="3.90.132.10">
    <property type="entry name" value="Leishmanolysin , domain 2"/>
    <property type="match status" value="1"/>
</dbReference>
<dbReference type="GO" id="GO:0016020">
    <property type="term" value="C:membrane"/>
    <property type="evidence" value="ECO:0007669"/>
    <property type="project" value="InterPro"/>
</dbReference>
<feature type="transmembrane region" description="Helical" evidence="10">
    <location>
        <begin position="643"/>
        <end position="666"/>
    </location>
</feature>
<feature type="transmembrane region" description="Helical" evidence="10">
    <location>
        <begin position="541"/>
        <end position="562"/>
    </location>
</feature>
<dbReference type="SUPFAM" id="SSF55486">
    <property type="entry name" value="Metalloproteases ('zincins'), catalytic domain"/>
    <property type="match status" value="1"/>
</dbReference>
<sequence>MQSSPSCRPRAPLCMLLMASLGVARGDPNSRSVLPLIAQLQHSEDNAQPTHRQLYHRENGRSARRRGLNTATLTEANTQPIRYHLDFRSLYEEHAPEYSACFRAGDWFRWGLPASQTPPANGVATCSRGANDVTDARDGCWGICLDSDVITSDGRERMIQIVTSIVTNDLRKYLALKPVVGSLVFEEARSRFERALSLKGYQTSAACAADCTLLSNVAVDPAMCTSGVEADVVLSVTKPPGLSGIAGTGSSCAADQAGRPLWLVFAWHSSVTALSASTLEQNIQEARSLVLHEGLHGLGFSNSMFMYARTSTGARKELIELKRVEDQDGAIDEVWHFVKGRAHDLAAEYFGCAGASNGSWLGLPLMGLPQVGRASHWETRIMRDDVMAYGFQDAVSGITLAAMEDLGFYRANYTAADCISWGYKQGCDFVTSRCGIMQHDRSIDVTSEAQCGGDPFWASNPDTYLANKCGRGNNPCEGSSENGYAALSGSSGVGKCDGQCFYAAGQARSGCSATPSTQLEEGTLADVYESLQDTALNWRVWLIPLAWTLGAICLCGCVRRVFCPQNERARKVALLLGGVVMVFAAAICAGTIVVYVQYDVFSGFAARGTVLLTMIVAALFVFYVALTLYGVYRRNGCICITSFWILVFLALSLIVATLFMLCWLYTTDEVTADSINTIRGSEVAKRVQVLDTFLTRELATPLSTASGFLCSTYTLCCRDPALDNLATSAGVENSTCIATREGIITDFERTLQDPSSPNFCSYVTGAQFLVTPPNGVCNLIDAVVDSFSLATCQANYCSSGVDGYLSFVDEMVALIQRYAVPLAIGLASLVVLLFVWACNIRYVGKTKHRVSSTAPRKTNNSNTVQVREPDQNISQGTQNRSNPNEGGPGPAKP</sequence>
<feature type="binding site" evidence="8">
    <location>
        <position position="296"/>
    </location>
    <ligand>
        <name>Zn(2+)</name>
        <dbReference type="ChEBI" id="CHEBI:29105"/>
        <note>catalytic</note>
    </ligand>
</feature>
<keyword evidence="2" id="KW-0645">Protease</keyword>
<protein>
    <recommendedName>
        <fullName evidence="14">Leishmanolysin-like peptidase</fullName>
    </recommendedName>
</protein>
<feature type="signal peptide" evidence="11">
    <location>
        <begin position="1"/>
        <end position="26"/>
    </location>
</feature>
<comment type="cofactor">
    <cofactor evidence="8">
        <name>Zn(2+)</name>
        <dbReference type="ChEBI" id="CHEBI:29105"/>
    </cofactor>
    <text evidence="8">Binds 1 zinc ion per subunit.</text>
</comment>
<keyword evidence="4" id="KW-0378">Hydrolase</keyword>
<keyword evidence="5 8" id="KW-0862">Zinc</keyword>
<keyword evidence="10" id="KW-0472">Membrane</keyword>
<comment type="caution">
    <text evidence="12">The sequence shown here is derived from an EMBL/GenBank/DDBJ whole genome shotgun (WGS) entry which is preliminary data.</text>
</comment>
<keyword evidence="3 8" id="KW-0479">Metal-binding</keyword>
<accession>A0AB34J107</accession>
<keyword evidence="13" id="KW-1185">Reference proteome</keyword>
<dbReference type="GO" id="GO:0046872">
    <property type="term" value="F:metal ion binding"/>
    <property type="evidence" value="ECO:0007669"/>
    <property type="project" value="UniProtKB-KW"/>
</dbReference>
<dbReference type="PANTHER" id="PTHR10942">
    <property type="entry name" value="LEISHMANOLYSIN-LIKE PEPTIDASE"/>
    <property type="match status" value="1"/>
</dbReference>
<feature type="transmembrane region" description="Helical" evidence="10">
    <location>
        <begin position="818"/>
        <end position="839"/>
    </location>
</feature>
<dbReference type="GO" id="GO:0004222">
    <property type="term" value="F:metalloendopeptidase activity"/>
    <property type="evidence" value="ECO:0007669"/>
    <property type="project" value="InterPro"/>
</dbReference>
<dbReference type="GO" id="GO:0005737">
    <property type="term" value="C:cytoplasm"/>
    <property type="evidence" value="ECO:0007669"/>
    <property type="project" value="TreeGrafter"/>
</dbReference>
<evidence type="ECO:0000256" key="5">
    <source>
        <dbReference type="ARBA" id="ARBA00022833"/>
    </source>
</evidence>
<dbReference type="InterPro" id="IPR001577">
    <property type="entry name" value="Peptidase_M8"/>
</dbReference>
<evidence type="ECO:0000256" key="1">
    <source>
        <dbReference type="ARBA" id="ARBA00005860"/>
    </source>
</evidence>
<evidence type="ECO:0000256" key="2">
    <source>
        <dbReference type="ARBA" id="ARBA00022670"/>
    </source>
</evidence>
<gene>
    <name evidence="12" type="ORF">AB1Y20_006693</name>
</gene>
<proteinExistence type="inferred from homology"/>
<evidence type="ECO:0008006" key="14">
    <source>
        <dbReference type="Google" id="ProtNLM"/>
    </source>
</evidence>
<feature type="region of interest" description="Disordered" evidence="9">
    <location>
        <begin position="849"/>
        <end position="893"/>
    </location>
</feature>
<evidence type="ECO:0000256" key="8">
    <source>
        <dbReference type="PIRSR" id="PIRSR601577-2"/>
    </source>
</evidence>
<dbReference type="GO" id="GO:0007155">
    <property type="term" value="P:cell adhesion"/>
    <property type="evidence" value="ECO:0007669"/>
    <property type="project" value="InterPro"/>
</dbReference>
<dbReference type="PANTHER" id="PTHR10942:SF0">
    <property type="entry name" value="LEISHMANOLYSIN-LIKE PEPTIDASE"/>
    <property type="match status" value="1"/>
</dbReference>
<reference evidence="12 13" key="1">
    <citation type="journal article" date="2024" name="Science">
        <title>Giant polyketide synthase enzymes in the biosynthesis of giant marine polyether toxins.</title>
        <authorList>
            <person name="Fallon T.R."/>
            <person name="Shende V.V."/>
            <person name="Wierzbicki I.H."/>
            <person name="Pendleton A.L."/>
            <person name="Watervoot N.F."/>
            <person name="Auber R.P."/>
            <person name="Gonzalez D.J."/>
            <person name="Wisecaver J.H."/>
            <person name="Moore B.S."/>
        </authorList>
    </citation>
    <scope>NUCLEOTIDE SEQUENCE [LARGE SCALE GENOMIC DNA]</scope>
    <source>
        <strain evidence="12 13">12B1</strain>
    </source>
</reference>
<evidence type="ECO:0000256" key="9">
    <source>
        <dbReference type="SAM" id="MobiDB-lite"/>
    </source>
</evidence>
<keyword evidence="10" id="KW-0812">Transmembrane</keyword>
<keyword evidence="6 8" id="KW-0482">Metalloprotease</keyword>
<evidence type="ECO:0000256" key="7">
    <source>
        <dbReference type="PIRSR" id="PIRSR601577-1"/>
    </source>
</evidence>
<evidence type="ECO:0000256" key="4">
    <source>
        <dbReference type="ARBA" id="ARBA00022801"/>
    </source>
</evidence>
<name>A0AB34J107_PRYPA</name>
<evidence type="ECO:0000256" key="6">
    <source>
        <dbReference type="ARBA" id="ARBA00023049"/>
    </source>
</evidence>
<evidence type="ECO:0000256" key="10">
    <source>
        <dbReference type="SAM" id="Phobius"/>
    </source>
</evidence>